<dbReference type="EMBL" id="AP028679">
    <property type="protein sequence ID" value="BEQ14703.1"/>
    <property type="molecule type" value="Genomic_DNA"/>
</dbReference>
<dbReference type="Proteomes" id="UP001366166">
    <property type="component" value="Chromosome"/>
</dbReference>
<keyword evidence="2" id="KW-0813">Transport</keyword>
<evidence type="ECO:0000256" key="6">
    <source>
        <dbReference type="ARBA" id="ARBA00022989"/>
    </source>
</evidence>
<feature type="transmembrane region" description="Helical" evidence="9">
    <location>
        <begin position="20"/>
        <end position="36"/>
    </location>
</feature>
<evidence type="ECO:0000256" key="2">
    <source>
        <dbReference type="ARBA" id="ARBA00022448"/>
    </source>
</evidence>
<keyword evidence="5" id="KW-0029">Amino-acid transport</keyword>
<comment type="subcellular location">
    <subcellularLocation>
        <location evidence="1">Cell membrane</location>
        <topology evidence="1">Multi-pass membrane protein</topology>
    </subcellularLocation>
</comment>
<dbReference type="RefSeq" id="WP_338606403.1">
    <property type="nucleotide sequence ID" value="NZ_AP028679.1"/>
</dbReference>
<feature type="transmembrane region" description="Helical" evidence="9">
    <location>
        <begin position="79"/>
        <end position="100"/>
    </location>
</feature>
<evidence type="ECO:0000256" key="8">
    <source>
        <dbReference type="ARBA" id="ARBA00037998"/>
    </source>
</evidence>
<keyword evidence="7 9" id="KW-0472">Membrane</keyword>
<feature type="transmembrane region" description="Helical" evidence="9">
    <location>
        <begin position="42"/>
        <end position="67"/>
    </location>
</feature>
<dbReference type="PANTHER" id="PTHR11795">
    <property type="entry name" value="BRANCHED-CHAIN AMINO ACID TRANSPORT SYSTEM PERMEASE PROTEIN LIVH"/>
    <property type="match status" value="1"/>
</dbReference>
<feature type="transmembrane region" description="Helical" evidence="9">
    <location>
        <begin position="273"/>
        <end position="303"/>
    </location>
</feature>
<dbReference type="GO" id="GO:0005886">
    <property type="term" value="C:plasma membrane"/>
    <property type="evidence" value="ECO:0007669"/>
    <property type="project" value="UniProtKB-SubCell"/>
</dbReference>
<keyword evidence="4 9" id="KW-0812">Transmembrane</keyword>
<dbReference type="AlphaFoldDB" id="A0AAU9EC51"/>
<evidence type="ECO:0000256" key="7">
    <source>
        <dbReference type="ARBA" id="ARBA00023136"/>
    </source>
</evidence>
<evidence type="ECO:0000256" key="3">
    <source>
        <dbReference type="ARBA" id="ARBA00022475"/>
    </source>
</evidence>
<feature type="transmembrane region" description="Helical" evidence="9">
    <location>
        <begin position="239"/>
        <end position="261"/>
    </location>
</feature>
<dbReference type="InterPro" id="IPR001851">
    <property type="entry name" value="ABC_transp_permease"/>
</dbReference>
<keyword evidence="6 9" id="KW-1133">Transmembrane helix</keyword>
<evidence type="ECO:0000256" key="5">
    <source>
        <dbReference type="ARBA" id="ARBA00022970"/>
    </source>
</evidence>
<organism evidence="10 11">
    <name type="scientific">Desulfoferula mesophila</name>
    <dbReference type="NCBI Taxonomy" id="3058419"/>
    <lineage>
        <taxon>Bacteria</taxon>
        <taxon>Pseudomonadati</taxon>
        <taxon>Thermodesulfobacteriota</taxon>
        <taxon>Desulfarculia</taxon>
        <taxon>Desulfarculales</taxon>
        <taxon>Desulfarculaceae</taxon>
        <taxon>Desulfoferula</taxon>
    </lineage>
</organism>
<sequence>MTSQISALNAKPSLDMRQTAFWTVAGGIWLLPLLWIDPTTYLVLTVAGIAMGMLLFLTAVGLTIIFGLMDVLNLAHGAFFAWGAYVGFTVLGGLNSLGWVETGTLGQSVLSVLISLGVALVVGGLWGLVLERLIIKKIYGDHLKQILITVGAAMIMAEIIKVLWGPNQEVMPVPAAFVGSYDIADVVINKFRVAAIAVGAVVYAGVMAVLLKTKLGIIIRAGVENREVVQTLGYNINRIFTGVFAAGAALAAVGGSMWGIFREEINPAMGEENLIFALIVVIIGGLGSVTGSFLSAMMVGLAFNYVAFLMPKLSLGVNILIMAIILLIRPWGLLGKE</sequence>
<dbReference type="KEGG" id="dmp:FAK_17690"/>
<gene>
    <name evidence="10" type="ORF">FAK_17690</name>
</gene>
<protein>
    <submittedName>
        <fullName evidence="10">Branched-chain amino acid ABC transporter permease</fullName>
    </submittedName>
</protein>
<comment type="similarity">
    <text evidence="8">Belongs to the binding-protein-dependent transport system permease family. LivHM subfamily.</text>
</comment>
<keyword evidence="3" id="KW-1003">Cell membrane</keyword>
<dbReference type="Pfam" id="PF02653">
    <property type="entry name" value="BPD_transp_2"/>
    <property type="match status" value="1"/>
</dbReference>
<dbReference type="GO" id="GO:0022857">
    <property type="term" value="F:transmembrane transporter activity"/>
    <property type="evidence" value="ECO:0007669"/>
    <property type="project" value="InterPro"/>
</dbReference>
<evidence type="ECO:0000313" key="11">
    <source>
        <dbReference type="Proteomes" id="UP001366166"/>
    </source>
</evidence>
<feature type="transmembrane region" description="Helical" evidence="9">
    <location>
        <begin position="315"/>
        <end position="334"/>
    </location>
</feature>
<feature type="transmembrane region" description="Helical" evidence="9">
    <location>
        <begin position="191"/>
        <end position="211"/>
    </location>
</feature>
<dbReference type="GO" id="GO:0006865">
    <property type="term" value="P:amino acid transport"/>
    <property type="evidence" value="ECO:0007669"/>
    <property type="project" value="UniProtKB-KW"/>
</dbReference>
<dbReference type="CDD" id="cd06582">
    <property type="entry name" value="TM_PBP1_LivH_like"/>
    <property type="match status" value="1"/>
</dbReference>
<accession>A0AAU9EC51</accession>
<evidence type="ECO:0000256" key="4">
    <source>
        <dbReference type="ARBA" id="ARBA00022692"/>
    </source>
</evidence>
<dbReference type="PANTHER" id="PTHR11795:SF442">
    <property type="entry name" value="ABC TRANSPORTER ATP-BINDING PROTEIN"/>
    <property type="match status" value="1"/>
</dbReference>
<reference evidence="11" key="1">
    <citation type="journal article" date="2023" name="Arch. Microbiol.">
        <title>Desulfoferula mesophilus gen. nov. sp. nov., a mesophilic sulfate-reducing bacterium isolated from a brackish lake sediment.</title>
        <authorList>
            <person name="Watanabe T."/>
            <person name="Yabe T."/>
            <person name="Tsuji J.M."/>
            <person name="Fukui M."/>
        </authorList>
    </citation>
    <scope>NUCLEOTIDE SEQUENCE [LARGE SCALE GENOMIC DNA]</scope>
    <source>
        <strain evidence="11">12FAK</strain>
    </source>
</reference>
<evidence type="ECO:0000256" key="9">
    <source>
        <dbReference type="SAM" id="Phobius"/>
    </source>
</evidence>
<proteinExistence type="inferred from homology"/>
<keyword evidence="11" id="KW-1185">Reference proteome</keyword>
<feature type="transmembrane region" description="Helical" evidence="9">
    <location>
        <begin position="112"/>
        <end position="134"/>
    </location>
</feature>
<dbReference type="InterPro" id="IPR052157">
    <property type="entry name" value="BCAA_transport_permease"/>
</dbReference>
<evidence type="ECO:0000256" key="1">
    <source>
        <dbReference type="ARBA" id="ARBA00004651"/>
    </source>
</evidence>
<evidence type="ECO:0000313" key="10">
    <source>
        <dbReference type="EMBL" id="BEQ14703.1"/>
    </source>
</evidence>
<name>A0AAU9EC51_9BACT</name>